<evidence type="ECO:0000256" key="1">
    <source>
        <dbReference type="ARBA" id="ARBA00006217"/>
    </source>
</evidence>
<dbReference type="SMART" id="SM00947">
    <property type="entry name" value="Pro_CA"/>
    <property type="match status" value="1"/>
</dbReference>
<dbReference type="PANTHER" id="PTHR11002">
    <property type="entry name" value="CARBONIC ANHYDRASE"/>
    <property type="match status" value="1"/>
</dbReference>
<reference evidence="2 3" key="1">
    <citation type="journal article" date="2014" name="Int. J. Syst. Evol. Microbiol.">
        <title>Carboxylicivirga gen. nov. in the family Marinilabiliaceae with two novel species, Carboxylicivirga mesophila sp. nov. and Carboxylicivirga taeanensis sp. nov., and reclassification of Cytophaga fermentans as Saccharicrinis fermentans gen. nov., comb. nov.</title>
        <authorList>
            <person name="Yang S.H."/>
            <person name="Seo H.S."/>
            <person name="Woo J.H."/>
            <person name="Oh H.M."/>
            <person name="Jang H."/>
            <person name="Lee J.H."/>
            <person name="Kim S.J."/>
            <person name="Kwon K.K."/>
        </authorList>
    </citation>
    <scope>NUCLEOTIDE SEQUENCE [LARGE SCALE GENOMIC DNA]</scope>
    <source>
        <strain evidence="2 3">JCM 18290</strain>
    </source>
</reference>
<organism evidence="2 3">
    <name type="scientific">Carboxylicivirga mesophila</name>
    <dbReference type="NCBI Taxonomy" id="1166478"/>
    <lineage>
        <taxon>Bacteria</taxon>
        <taxon>Pseudomonadati</taxon>
        <taxon>Bacteroidota</taxon>
        <taxon>Bacteroidia</taxon>
        <taxon>Marinilabiliales</taxon>
        <taxon>Marinilabiliaceae</taxon>
        <taxon>Carboxylicivirga</taxon>
    </lineage>
</organism>
<dbReference type="InterPro" id="IPR001765">
    <property type="entry name" value="Carbonic_anhydrase"/>
</dbReference>
<keyword evidence="3" id="KW-1185">Reference proteome</keyword>
<evidence type="ECO:0000313" key="3">
    <source>
        <dbReference type="Proteomes" id="UP000721861"/>
    </source>
</evidence>
<name>A0ABS5KB79_9BACT</name>
<dbReference type="Gene3D" id="3.40.1050.10">
    <property type="entry name" value="Carbonic anhydrase"/>
    <property type="match status" value="1"/>
</dbReference>
<proteinExistence type="inferred from homology"/>
<dbReference type="SUPFAM" id="SSF53056">
    <property type="entry name" value="beta-carbonic anhydrase, cab"/>
    <property type="match status" value="1"/>
</dbReference>
<dbReference type="CDD" id="cd03378">
    <property type="entry name" value="beta_CA_cladeC"/>
    <property type="match status" value="1"/>
</dbReference>
<evidence type="ECO:0000313" key="2">
    <source>
        <dbReference type="EMBL" id="MBS2211593.1"/>
    </source>
</evidence>
<accession>A0ABS5KB79</accession>
<dbReference type="PANTHER" id="PTHR11002:SF79">
    <property type="entry name" value="CARBONIC ANHYDRASE 2"/>
    <property type="match status" value="1"/>
</dbReference>
<dbReference type="Pfam" id="PF00484">
    <property type="entry name" value="Pro_CA"/>
    <property type="match status" value="1"/>
</dbReference>
<evidence type="ECO:0008006" key="4">
    <source>
        <dbReference type="Google" id="ProtNLM"/>
    </source>
</evidence>
<protein>
    <recommendedName>
        <fullName evidence="4">Carbonic anhydrase</fullName>
    </recommendedName>
</protein>
<dbReference type="Proteomes" id="UP000721861">
    <property type="component" value="Unassembled WGS sequence"/>
</dbReference>
<sequence>MSTVTQTAQSQASITPDMAVELLKAGNKRFVENKGLQRDLLQQVNQTADGQFPFAAVVSCIDSRIPTEVVFDQGIGDIFNARVAGNIVNEDILGSLEFACKISGSKAIVVMGHTSCGAVKGACDNAQLGNLTQMLDKIKPAVELTPTADGEARDSNNTEFVNQVADKNVELTIENIKKNSEVLNEMHQQGEIALIGAMYDVNTGEITFS</sequence>
<dbReference type="EMBL" id="JAGUCN010000009">
    <property type="protein sequence ID" value="MBS2211593.1"/>
    <property type="molecule type" value="Genomic_DNA"/>
</dbReference>
<gene>
    <name evidence="2" type="ORF">KEM09_09280</name>
</gene>
<dbReference type="RefSeq" id="WP_212227804.1">
    <property type="nucleotide sequence ID" value="NZ_JAGUCN010000009.1"/>
</dbReference>
<dbReference type="NCBIfam" id="NF011765">
    <property type="entry name" value="PRK15219.1"/>
    <property type="match status" value="1"/>
</dbReference>
<comment type="similarity">
    <text evidence="1">Belongs to the beta-class carbonic anhydrase family.</text>
</comment>
<dbReference type="InterPro" id="IPR036874">
    <property type="entry name" value="Carbonic_anhydrase_sf"/>
</dbReference>
<comment type="caution">
    <text evidence="2">The sequence shown here is derived from an EMBL/GenBank/DDBJ whole genome shotgun (WGS) entry which is preliminary data.</text>
</comment>